<dbReference type="EMBL" id="MU843004">
    <property type="protein sequence ID" value="KAK2023319.1"/>
    <property type="molecule type" value="Genomic_DNA"/>
</dbReference>
<protein>
    <recommendedName>
        <fullName evidence="2">HNH nuclease domain-containing protein</fullName>
    </recommendedName>
</protein>
<evidence type="ECO:0000259" key="2">
    <source>
        <dbReference type="Pfam" id="PF13391"/>
    </source>
</evidence>
<proteinExistence type="predicted"/>
<keyword evidence="4" id="KW-1185">Reference proteome</keyword>
<evidence type="ECO:0000256" key="1">
    <source>
        <dbReference type="SAM" id="MobiDB-lite"/>
    </source>
</evidence>
<gene>
    <name evidence="3" type="ORF">LX32DRAFT_676668</name>
</gene>
<evidence type="ECO:0000313" key="4">
    <source>
        <dbReference type="Proteomes" id="UP001232148"/>
    </source>
</evidence>
<dbReference type="AlphaFoldDB" id="A0AAD9H856"/>
<sequence>MWPPPPAEVLFSSDEATDNCPYFIFVLFTLAELNLMYEDQSIRLRQLHEPAPENVCLEDYDEKMEILNFLAKASFVQAEREKAEPVKTFLINRFVWAAIWVAPALKRANYRCVLLGLYDPEVAHIYPHASIYLAGCCSLMRIRHIDAPENMISISCDIHLRMNNSKIALKPLEEISDKNELCLRLRHLKDSSLGPEKSHKSDYDTRAIPLNQDPKEVLKELLTHGGDKLELDFRNIQTGQRIRDGHVFSIKTNDPIHQPLPSIRIMQVYYRMAMMIRLAGAAEDDDGDDDDDDEDTPDTPSEGKLVSSPNRNLELCTPVR</sequence>
<reference evidence="3" key="1">
    <citation type="submission" date="2021-06" db="EMBL/GenBank/DDBJ databases">
        <title>Comparative genomics, transcriptomics and evolutionary studies reveal genomic signatures of adaptation to plant cell wall in hemibiotrophic fungi.</title>
        <authorList>
            <consortium name="DOE Joint Genome Institute"/>
            <person name="Baroncelli R."/>
            <person name="Diaz J.F."/>
            <person name="Benocci T."/>
            <person name="Peng M."/>
            <person name="Battaglia E."/>
            <person name="Haridas S."/>
            <person name="Andreopoulos W."/>
            <person name="Labutti K."/>
            <person name="Pangilinan J."/>
            <person name="Floch G.L."/>
            <person name="Makela M.R."/>
            <person name="Henrissat B."/>
            <person name="Grigoriev I.V."/>
            <person name="Crouch J.A."/>
            <person name="De Vries R.P."/>
            <person name="Sukno S.A."/>
            <person name="Thon M.R."/>
        </authorList>
    </citation>
    <scope>NUCLEOTIDE SEQUENCE</scope>
    <source>
        <strain evidence="3">MAFF235873</strain>
    </source>
</reference>
<dbReference type="InterPro" id="IPR003615">
    <property type="entry name" value="HNH_nuc"/>
</dbReference>
<feature type="compositionally biased region" description="Acidic residues" evidence="1">
    <location>
        <begin position="282"/>
        <end position="297"/>
    </location>
</feature>
<evidence type="ECO:0000313" key="3">
    <source>
        <dbReference type="EMBL" id="KAK2023319.1"/>
    </source>
</evidence>
<dbReference type="Pfam" id="PF13391">
    <property type="entry name" value="HNH_2"/>
    <property type="match status" value="1"/>
</dbReference>
<organism evidence="3 4">
    <name type="scientific">Colletotrichum zoysiae</name>
    <dbReference type="NCBI Taxonomy" id="1216348"/>
    <lineage>
        <taxon>Eukaryota</taxon>
        <taxon>Fungi</taxon>
        <taxon>Dikarya</taxon>
        <taxon>Ascomycota</taxon>
        <taxon>Pezizomycotina</taxon>
        <taxon>Sordariomycetes</taxon>
        <taxon>Hypocreomycetidae</taxon>
        <taxon>Glomerellales</taxon>
        <taxon>Glomerellaceae</taxon>
        <taxon>Colletotrichum</taxon>
        <taxon>Colletotrichum graminicola species complex</taxon>
    </lineage>
</organism>
<feature type="domain" description="HNH nuclease" evidence="2">
    <location>
        <begin position="112"/>
        <end position="167"/>
    </location>
</feature>
<name>A0AAD9H856_9PEZI</name>
<dbReference type="Proteomes" id="UP001232148">
    <property type="component" value="Unassembled WGS sequence"/>
</dbReference>
<comment type="caution">
    <text evidence="3">The sequence shown here is derived from an EMBL/GenBank/DDBJ whole genome shotgun (WGS) entry which is preliminary data.</text>
</comment>
<accession>A0AAD9H856</accession>
<feature type="region of interest" description="Disordered" evidence="1">
    <location>
        <begin position="281"/>
        <end position="320"/>
    </location>
</feature>